<dbReference type="InterPro" id="IPR017959">
    <property type="entry name" value="Asn/Gln-tRNA_amidoTrfase_suB/E"/>
</dbReference>
<gene>
    <name evidence="8" type="ORF">IWQ62_001987</name>
</gene>
<dbReference type="GO" id="GO:0030956">
    <property type="term" value="C:glutamyl-tRNA(Gln) amidotransferase complex"/>
    <property type="evidence" value="ECO:0007669"/>
    <property type="project" value="TreeGrafter"/>
</dbReference>
<feature type="non-terminal residue" evidence="8">
    <location>
        <position position="1"/>
    </location>
</feature>
<evidence type="ECO:0000313" key="9">
    <source>
        <dbReference type="Proteomes" id="UP001150925"/>
    </source>
</evidence>
<name>A0A9W8AR88_9FUNG</name>
<proteinExistence type="predicted"/>
<dbReference type="PANTHER" id="PTHR11659">
    <property type="entry name" value="GLUTAMYL-TRNA GLN AMIDOTRANSFERASE SUBUNIT B MITOCHONDRIAL AND PROKARYOTIC PET112-RELATED"/>
    <property type="match status" value="1"/>
</dbReference>
<dbReference type="AlphaFoldDB" id="A0A9W8AR88"/>
<keyword evidence="3" id="KW-0067">ATP-binding</keyword>
<dbReference type="SUPFAM" id="SSF89095">
    <property type="entry name" value="GatB/YqeY motif"/>
    <property type="match status" value="1"/>
</dbReference>
<dbReference type="Gene3D" id="1.10.10.410">
    <property type="match status" value="1"/>
</dbReference>
<dbReference type="InterPro" id="IPR003789">
    <property type="entry name" value="Asn/Gln_tRNA_amidoTrase-B-like"/>
</dbReference>
<dbReference type="FunFam" id="1.10.10.410:FF:000001">
    <property type="entry name" value="Aspartyl/glutamyl-tRNA(Asn/Gln) amidotransferase subunit B"/>
    <property type="match status" value="1"/>
</dbReference>
<evidence type="ECO:0000256" key="1">
    <source>
        <dbReference type="ARBA" id="ARBA00022598"/>
    </source>
</evidence>
<dbReference type="GO" id="GO:0050567">
    <property type="term" value="F:glutaminyl-tRNA synthase (glutamine-hydrolyzing) activity"/>
    <property type="evidence" value="ECO:0007669"/>
    <property type="project" value="TreeGrafter"/>
</dbReference>
<dbReference type="Proteomes" id="UP001150925">
    <property type="component" value="Unassembled WGS sequence"/>
</dbReference>
<protein>
    <recommendedName>
        <fullName evidence="7">Asn/Gln amidotransferase domain-containing protein</fullName>
    </recommendedName>
</protein>
<dbReference type="PANTHER" id="PTHR11659:SF0">
    <property type="entry name" value="GLUTAMYL-TRNA(GLN) AMIDOTRANSFERASE SUBUNIT B, MITOCHONDRIAL"/>
    <property type="match status" value="1"/>
</dbReference>
<dbReference type="SMART" id="SM00845">
    <property type="entry name" value="GatB_Yqey"/>
    <property type="match status" value="1"/>
</dbReference>
<evidence type="ECO:0000256" key="5">
    <source>
        <dbReference type="ARBA" id="ARBA00047380"/>
    </source>
</evidence>
<evidence type="ECO:0000256" key="3">
    <source>
        <dbReference type="ARBA" id="ARBA00022840"/>
    </source>
</evidence>
<feature type="domain" description="Asn/Gln amidotransferase" evidence="7">
    <location>
        <begin position="1"/>
        <end position="146"/>
    </location>
</feature>
<evidence type="ECO:0000256" key="6">
    <source>
        <dbReference type="ARBA" id="ARBA00047913"/>
    </source>
</evidence>
<keyword evidence="1" id="KW-0436">Ligase</keyword>
<accession>A0A9W8AR88</accession>
<dbReference type="InterPro" id="IPR018027">
    <property type="entry name" value="Asn/Gln_amidotransferase"/>
</dbReference>
<evidence type="ECO:0000256" key="4">
    <source>
        <dbReference type="ARBA" id="ARBA00022917"/>
    </source>
</evidence>
<dbReference type="GO" id="GO:0005524">
    <property type="term" value="F:ATP binding"/>
    <property type="evidence" value="ECO:0007669"/>
    <property type="project" value="UniProtKB-KW"/>
</dbReference>
<dbReference type="OrthoDB" id="1722066at2759"/>
<evidence type="ECO:0000313" key="8">
    <source>
        <dbReference type="EMBL" id="KAJ1967236.1"/>
    </source>
</evidence>
<evidence type="ECO:0000256" key="2">
    <source>
        <dbReference type="ARBA" id="ARBA00022741"/>
    </source>
</evidence>
<keyword evidence="9" id="KW-1185">Reference proteome</keyword>
<dbReference type="GO" id="GO:0005739">
    <property type="term" value="C:mitochondrion"/>
    <property type="evidence" value="ECO:0007669"/>
    <property type="project" value="TreeGrafter"/>
</dbReference>
<dbReference type="InterPro" id="IPR023168">
    <property type="entry name" value="GatB_Yqey_C_2"/>
</dbReference>
<dbReference type="Pfam" id="PF02637">
    <property type="entry name" value="GatB_Yqey"/>
    <property type="match status" value="1"/>
</dbReference>
<organism evidence="8 9">
    <name type="scientific">Dispira parvispora</name>
    <dbReference type="NCBI Taxonomy" id="1520584"/>
    <lineage>
        <taxon>Eukaryota</taxon>
        <taxon>Fungi</taxon>
        <taxon>Fungi incertae sedis</taxon>
        <taxon>Zoopagomycota</taxon>
        <taxon>Kickxellomycotina</taxon>
        <taxon>Dimargaritomycetes</taxon>
        <taxon>Dimargaritales</taxon>
        <taxon>Dimargaritaceae</taxon>
        <taxon>Dispira</taxon>
    </lineage>
</organism>
<comment type="caution">
    <text evidence="8">The sequence shown here is derived from an EMBL/GenBank/DDBJ whole genome shotgun (WGS) entry which is preliminary data.</text>
</comment>
<sequence>ATIRLTTSPATNVLSWITSELYGQLKMSELPFARNPVRETQLASLINVIQQGLISGKIGKVILGRMIRGDPRLALAIAEAEGWRQIDDQALLEELCRAILDANPEQIVQYHEGKQRVFGWLVGQVIKASKGKANPKSVKSILQNCLHRSSI</sequence>
<comment type="catalytic activity">
    <reaction evidence="5">
        <text>L-aspartyl-tRNA(Asn) + L-glutamine + ATP + H2O = L-asparaginyl-tRNA(Asn) + L-glutamate + ADP + phosphate + 2 H(+)</text>
        <dbReference type="Rhea" id="RHEA:14513"/>
        <dbReference type="Rhea" id="RHEA-COMP:9674"/>
        <dbReference type="Rhea" id="RHEA-COMP:9677"/>
        <dbReference type="ChEBI" id="CHEBI:15377"/>
        <dbReference type="ChEBI" id="CHEBI:15378"/>
        <dbReference type="ChEBI" id="CHEBI:29985"/>
        <dbReference type="ChEBI" id="CHEBI:30616"/>
        <dbReference type="ChEBI" id="CHEBI:43474"/>
        <dbReference type="ChEBI" id="CHEBI:58359"/>
        <dbReference type="ChEBI" id="CHEBI:78515"/>
        <dbReference type="ChEBI" id="CHEBI:78516"/>
        <dbReference type="ChEBI" id="CHEBI:456216"/>
    </reaction>
</comment>
<comment type="catalytic activity">
    <reaction evidence="6">
        <text>L-glutamyl-tRNA(Gln) + L-glutamine + ATP + H2O = L-glutaminyl-tRNA(Gln) + L-glutamate + ADP + phosphate + H(+)</text>
        <dbReference type="Rhea" id="RHEA:17521"/>
        <dbReference type="Rhea" id="RHEA-COMP:9681"/>
        <dbReference type="Rhea" id="RHEA-COMP:9684"/>
        <dbReference type="ChEBI" id="CHEBI:15377"/>
        <dbReference type="ChEBI" id="CHEBI:15378"/>
        <dbReference type="ChEBI" id="CHEBI:29985"/>
        <dbReference type="ChEBI" id="CHEBI:30616"/>
        <dbReference type="ChEBI" id="CHEBI:43474"/>
        <dbReference type="ChEBI" id="CHEBI:58359"/>
        <dbReference type="ChEBI" id="CHEBI:78520"/>
        <dbReference type="ChEBI" id="CHEBI:78521"/>
        <dbReference type="ChEBI" id="CHEBI:456216"/>
    </reaction>
</comment>
<dbReference type="GO" id="GO:0070681">
    <property type="term" value="P:glutaminyl-tRNAGln biosynthesis via transamidation"/>
    <property type="evidence" value="ECO:0007669"/>
    <property type="project" value="TreeGrafter"/>
</dbReference>
<evidence type="ECO:0000259" key="7">
    <source>
        <dbReference type="SMART" id="SM00845"/>
    </source>
</evidence>
<reference evidence="8" key="1">
    <citation type="submission" date="2022-07" db="EMBL/GenBank/DDBJ databases">
        <title>Phylogenomic reconstructions and comparative analyses of Kickxellomycotina fungi.</title>
        <authorList>
            <person name="Reynolds N.K."/>
            <person name="Stajich J.E."/>
            <person name="Barry K."/>
            <person name="Grigoriev I.V."/>
            <person name="Crous P."/>
            <person name="Smith M.E."/>
        </authorList>
    </citation>
    <scope>NUCLEOTIDE SEQUENCE</scope>
    <source>
        <strain evidence="8">RSA 1196</strain>
    </source>
</reference>
<keyword evidence="4" id="KW-0648">Protein biosynthesis</keyword>
<dbReference type="EMBL" id="JANBPY010000371">
    <property type="protein sequence ID" value="KAJ1967236.1"/>
    <property type="molecule type" value="Genomic_DNA"/>
</dbReference>
<keyword evidence="2" id="KW-0547">Nucleotide-binding</keyword>
<dbReference type="GO" id="GO:0032543">
    <property type="term" value="P:mitochondrial translation"/>
    <property type="evidence" value="ECO:0007669"/>
    <property type="project" value="TreeGrafter"/>
</dbReference>